<evidence type="ECO:0000313" key="4">
    <source>
        <dbReference type="EMBL" id="TWT71280.1"/>
    </source>
</evidence>
<dbReference type="GO" id="GO:0071973">
    <property type="term" value="P:bacterial-type flagellum-dependent cell motility"/>
    <property type="evidence" value="ECO:0007669"/>
    <property type="project" value="InterPro"/>
</dbReference>
<organism evidence="4 5">
    <name type="scientific">Crateriforma conspicua</name>
    <dbReference type="NCBI Taxonomy" id="2527996"/>
    <lineage>
        <taxon>Bacteria</taxon>
        <taxon>Pseudomonadati</taxon>
        <taxon>Planctomycetota</taxon>
        <taxon>Planctomycetia</taxon>
        <taxon>Planctomycetales</taxon>
        <taxon>Planctomycetaceae</taxon>
        <taxon>Crateriforma</taxon>
    </lineage>
</organism>
<dbReference type="OrthoDB" id="269759at2"/>
<dbReference type="AlphaFoldDB" id="A0A5C5Y7J1"/>
<gene>
    <name evidence="4" type="primary">fliG_2</name>
    <name evidence="4" type="ORF">Pan14r_35900</name>
</gene>
<dbReference type="SUPFAM" id="SSF48029">
    <property type="entry name" value="FliG"/>
    <property type="match status" value="3"/>
</dbReference>
<proteinExistence type="predicted"/>
<feature type="compositionally biased region" description="Low complexity" evidence="1">
    <location>
        <begin position="238"/>
        <end position="252"/>
    </location>
</feature>
<reference evidence="4 5" key="1">
    <citation type="submission" date="2019-02" db="EMBL/GenBank/DDBJ databases">
        <title>Deep-cultivation of Planctomycetes and their phenomic and genomic characterization uncovers novel biology.</title>
        <authorList>
            <person name="Wiegand S."/>
            <person name="Jogler M."/>
            <person name="Boedeker C."/>
            <person name="Pinto D."/>
            <person name="Vollmers J."/>
            <person name="Rivas-Marin E."/>
            <person name="Kohn T."/>
            <person name="Peeters S.H."/>
            <person name="Heuer A."/>
            <person name="Rast P."/>
            <person name="Oberbeckmann S."/>
            <person name="Bunk B."/>
            <person name="Jeske O."/>
            <person name="Meyerdierks A."/>
            <person name="Storesund J.E."/>
            <person name="Kallscheuer N."/>
            <person name="Luecker S."/>
            <person name="Lage O.M."/>
            <person name="Pohl T."/>
            <person name="Merkel B.J."/>
            <person name="Hornburger P."/>
            <person name="Mueller R.-W."/>
            <person name="Bruemmer F."/>
            <person name="Labrenz M."/>
            <person name="Spormann A.M."/>
            <person name="Op Den Camp H."/>
            <person name="Overmann J."/>
            <person name="Amann R."/>
            <person name="Jetten M.S.M."/>
            <person name="Mascher T."/>
            <person name="Medema M.H."/>
            <person name="Devos D.P."/>
            <person name="Kaster A.-K."/>
            <person name="Ovreas L."/>
            <person name="Rohde M."/>
            <person name="Galperin M.Y."/>
            <person name="Jogler C."/>
        </authorList>
    </citation>
    <scope>NUCLEOTIDE SEQUENCE [LARGE SCALE GENOMIC DNA]</scope>
    <source>
        <strain evidence="4 5">Pan14r</strain>
    </source>
</reference>
<dbReference type="InterPro" id="IPR032779">
    <property type="entry name" value="FliG_M"/>
</dbReference>
<keyword evidence="4" id="KW-0282">Flagellum</keyword>
<comment type="caution">
    <text evidence="4">The sequence shown here is derived from an EMBL/GenBank/DDBJ whole genome shotgun (WGS) entry which is preliminary data.</text>
</comment>
<dbReference type="InterPro" id="IPR023087">
    <property type="entry name" value="Flg_Motor_Flig_C"/>
</dbReference>
<dbReference type="EMBL" id="SJPL01000001">
    <property type="protein sequence ID" value="TWT71280.1"/>
    <property type="molecule type" value="Genomic_DNA"/>
</dbReference>
<feature type="domain" description="Flagellar motor switch protein FliG middle" evidence="3">
    <location>
        <begin position="119"/>
        <end position="185"/>
    </location>
</feature>
<dbReference type="PANTHER" id="PTHR30534:SF0">
    <property type="entry name" value="FLAGELLAR MOTOR SWITCH PROTEIN FLIG"/>
    <property type="match status" value="1"/>
</dbReference>
<feature type="region of interest" description="Disordered" evidence="1">
    <location>
        <begin position="208"/>
        <end position="270"/>
    </location>
</feature>
<protein>
    <submittedName>
        <fullName evidence="4">Flagellar motor switch protein FliG</fullName>
    </submittedName>
</protein>
<keyword evidence="4" id="KW-0969">Cilium</keyword>
<feature type="compositionally biased region" description="Low complexity" evidence="1">
    <location>
        <begin position="88"/>
        <end position="103"/>
    </location>
</feature>
<dbReference type="Gene3D" id="1.10.220.30">
    <property type="match status" value="3"/>
</dbReference>
<keyword evidence="4" id="KW-0966">Cell projection</keyword>
<evidence type="ECO:0000313" key="5">
    <source>
        <dbReference type="Proteomes" id="UP000317238"/>
    </source>
</evidence>
<evidence type="ECO:0000259" key="3">
    <source>
        <dbReference type="Pfam" id="PF14841"/>
    </source>
</evidence>
<dbReference type="GO" id="GO:0003774">
    <property type="term" value="F:cytoskeletal motor activity"/>
    <property type="evidence" value="ECO:0007669"/>
    <property type="project" value="InterPro"/>
</dbReference>
<feature type="compositionally biased region" description="Pro residues" evidence="1">
    <location>
        <begin position="227"/>
        <end position="237"/>
    </location>
</feature>
<dbReference type="Pfam" id="PF14841">
    <property type="entry name" value="FliG_M"/>
    <property type="match status" value="1"/>
</dbReference>
<dbReference type="GO" id="GO:0009288">
    <property type="term" value="C:bacterial-type flagellum"/>
    <property type="evidence" value="ECO:0007669"/>
    <property type="project" value="InterPro"/>
</dbReference>
<feature type="region of interest" description="Disordered" evidence="1">
    <location>
        <begin position="87"/>
        <end position="110"/>
    </location>
</feature>
<dbReference type="InterPro" id="IPR011002">
    <property type="entry name" value="FliG_a-hlx"/>
</dbReference>
<evidence type="ECO:0000259" key="2">
    <source>
        <dbReference type="Pfam" id="PF01706"/>
    </source>
</evidence>
<keyword evidence="5" id="KW-1185">Reference proteome</keyword>
<dbReference type="Pfam" id="PF01706">
    <property type="entry name" value="FliG_C"/>
    <property type="match status" value="1"/>
</dbReference>
<dbReference type="RefSeq" id="WP_146439691.1">
    <property type="nucleotide sequence ID" value="NZ_SJPL01000001.1"/>
</dbReference>
<feature type="domain" description="Flagellar motor switch protein FliG C-terminal" evidence="2">
    <location>
        <begin position="286"/>
        <end position="359"/>
    </location>
</feature>
<accession>A0A5C5Y7J1</accession>
<evidence type="ECO:0000256" key="1">
    <source>
        <dbReference type="SAM" id="MobiDB-lite"/>
    </source>
</evidence>
<sequence>MNAGRQAAQNREVSLRRVAIVMSSLPGPLANRLMSQMSDTQRTQLRRTMTGLADVDPMERKRALQAFSGSIQNRVDAPIVDDEFQVSTAGTADPTTAAPQATPKRNHPLGFLDSVPDAELTRILESEHPQIAAIVLASIEPEKAAKLLSRLDSSSRRDVVRRIGRLESIEPDTLNEVSEMLRAKCLDIELPAQSSGGASALRQIMARMPMPGDDPAPSRSPIDSPGSPTPANPPAQPNPSSSVTVGSTNGTPMTIPLSERQADAPESFAGGLPIDDAMTQQIHQRLERSSPAALCQALGKVETRDALLALCGISRKQADRAIAMLPKAAQKETRRALANLGPLKISDIDQAKQRVAAQLSTAVSAAA</sequence>
<dbReference type="GO" id="GO:0006935">
    <property type="term" value="P:chemotaxis"/>
    <property type="evidence" value="ECO:0007669"/>
    <property type="project" value="InterPro"/>
</dbReference>
<dbReference type="Proteomes" id="UP000317238">
    <property type="component" value="Unassembled WGS sequence"/>
</dbReference>
<name>A0A5C5Y7J1_9PLAN</name>
<dbReference type="PANTHER" id="PTHR30534">
    <property type="entry name" value="FLAGELLAR MOTOR SWITCH PROTEIN FLIG"/>
    <property type="match status" value="1"/>
</dbReference>
<dbReference type="InterPro" id="IPR000090">
    <property type="entry name" value="Flg_Motor_Flig"/>
</dbReference>